<feature type="compositionally biased region" description="Acidic residues" evidence="1">
    <location>
        <begin position="11"/>
        <end position="20"/>
    </location>
</feature>
<reference evidence="2" key="1">
    <citation type="journal article" date="2021" name="Sci. Adv.">
        <title>The American lobster genome reveals insights on longevity, neural, and immune adaptations.</title>
        <authorList>
            <person name="Polinski J.M."/>
            <person name="Zimin A.V."/>
            <person name="Clark K.F."/>
            <person name="Kohn A.B."/>
            <person name="Sadowski N."/>
            <person name="Timp W."/>
            <person name="Ptitsyn A."/>
            <person name="Khanna P."/>
            <person name="Romanova D.Y."/>
            <person name="Williams P."/>
            <person name="Greenwood S.J."/>
            <person name="Moroz L.L."/>
            <person name="Walt D.R."/>
            <person name="Bodnar A.G."/>
        </authorList>
    </citation>
    <scope>NUCLEOTIDE SEQUENCE</scope>
    <source>
        <strain evidence="2">GMGI-L3</strain>
    </source>
</reference>
<evidence type="ECO:0000256" key="1">
    <source>
        <dbReference type="SAM" id="MobiDB-lite"/>
    </source>
</evidence>
<evidence type="ECO:0000313" key="2">
    <source>
        <dbReference type="EMBL" id="KAG7172606.1"/>
    </source>
</evidence>
<protein>
    <submittedName>
        <fullName evidence="2">Putative nuclear nucleic acid-binding protein C1D-like</fullName>
    </submittedName>
</protein>
<dbReference type="AlphaFoldDB" id="A0A8J5T4R7"/>
<keyword evidence="3" id="KW-1185">Reference proteome</keyword>
<gene>
    <name evidence="2" type="primary">C1d-L</name>
    <name evidence="2" type="ORF">Hamer_G006816</name>
</gene>
<proteinExistence type="predicted"/>
<name>A0A8J5T4R7_HOMAM</name>
<dbReference type="EMBL" id="JAHLQT010010484">
    <property type="protein sequence ID" value="KAG7172606.1"/>
    <property type="molecule type" value="Genomic_DNA"/>
</dbReference>
<dbReference type="Proteomes" id="UP000747542">
    <property type="component" value="Unassembled WGS sequence"/>
</dbReference>
<feature type="compositionally biased region" description="Low complexity" evidence="1">
    <location>
        <begin position="172"/>
        <end position="182"/>
    </location>
</feature>
<comment type="caution">
    <text evidence="2">The sequence shown here is derived from an EMBL/GenBank/DDBJ whole genome shotgun (WGS) entry which is preliminary data.</text>
</comment>
<accession>A0A8J5T4R7</accession>
<feature type="region of interest" description="Disordered" evidence="1">
    <location>
        <begin position="1"/>
        <end position="21"/>
    </location>
</feature>
<organism evidence="2 3">
    <name type="scientific">Homarus americanus</name>
    <name type="common">American lobster</name>
    <dbReference type="NCBI Taxonomy" id="6706"/>
    <lineage>
        <taxon>Eukaryota</taxon>
        <taxon>Metazoa</taxon>
        <taxon>Ecdysozoa</taxon>
        <taxon>Arthropoda</taxon>
        <taxon>Crustacea</taxon>
        <taxon>Multicrustacea</taxon>
        <taxon>Malacostraca</taxon>
        <taxon>Eumalacostraca</taxon>
        <taxon>Eucarida</taxon>
        <taxon>Decapoda</taxon>
        <taxon>Pleocyemata</taxon>
        <taxon>Astacidea</taxon>
        <taxon>Nephropoidea</taxon>
        <taxon>Nephropidae</taxon>
        <taxon>Homarus</taxon>
    </lineage>
</organism>
<feature type="region of interest" description="Disordered" evidence="1">
    <location>
        <begin position="156"/>
        <end position="200"/>
    </location>
</feature>
<sequence length="200" mass="22831">MDTKPNVSQDDIGEPADQEDFPYGMAPKMLNMLQVVDKIEKDLTPLISRPYYEVLNKIKNSSNTGYVPKSEIQYMGLKAVRLMCDLPPVLMRTSGEDIDLTLREDSKVEMNRLKETQARIGEVEARAHRQRLDTEVASRFIRHGLGIRNAQVEEEVTPSSFMAERRKRIEQQETQESSNSSESEGEDSGCANRTWYGKGW</sequence>
<evidence type="ECO:0000313" key="3">
    <source>
        <dbReference type="Proteomes" id="UP000747542"/>
    </source>
</evidence>